<feature type="domain" description="Copper amine oxidase-like N-terminal" evidence="2">
    <location>
        <begin position="41"/>
        <end position="148"/>
    </location>
</feature>
<evidence type="ECO:0000313" key="3">
    <source>
        <dbReference type="EMBL" id="QGT51085.1"/>
    </source>
</evidence>
<reference evidence="3" key="1">
    <citation type="journal article" date="2020" name="J. ISSAAS">
        <title>Lactobacilli and other gastrointestinal microbiota of Peromyscus leucopus, reservoir host for agents of Lyme disease and other zoonoses in North America.</title>
        <authorList>
            <person name="Milovic A."/>
            <person name="Bassam K."/>
            <person name="Shao H."/>
            <person name="Chatzistamou I."/>
            <person name="Tufts D.M."/>
            <person name="Diuk-Wasser M."/>
            <person name="Barbour A.G."/>
        </authorList>
    </citation>
    <scope>NUCLEOTIDE SEQUENCE</scope>
    <source>
        <strain evidence="3">LL40</strain>
    </source>
</reference>
<protein>
    <recommendedName>
        <fullName evidence="2">Copper amine oxidase-like N-terminal domain-containing protein</fullName>
    </recommendedName>
</protein>
<dbReference type="InterPro" id="IPR012854">
    <property type="entry name" value="Cu_amine_oxidase-like_N"/>
</dbReference>
<sequence length="350" mass="38282">MKNLLKSIGLSVALTLSLTACTAANEAKNNVEASNNGITVTVNNSAVAFDQEPIIENGRTLVPVRAIFEALGASVNWDGDTQTVTSKRGSINIVLTIGSNMMSKNGKDIEIEVPAQTVNDRTVVPVRAVAEAFGCNVDWDNGTQTVVISETENTSNEINLNHTYTTRLSEVDKVTCPTFSFDYSDNWTITKEELHSDDDVREVTILNNNRGVTITYLECSINGEYGSVEAQYEILKAADSQFTPSYFETDSGFEDILGKFMVARVATVADKLARGDDDFIPFDIKVEQYAVLPQSCIGTAYGRALPGMYKVMSFEYPIEQYAFIASAPEGGFTDEERAEVVAILSSFREV</sequence>
<dbReference type="Pfam" id="PF07833">
    <property type="entry name" value="Cu_amine_oxidN1"/>
    <property type="match status" value="1"/>
</dbReference>
<organism evidence="3">
    <name type="scientific">uncultured Bacillota bacterium</name>
    <dbReference type="NCBI Taxonomy" id="344338"/>
    <lineage>
        <taxon>Bacteria</taxon>
        <taxon>Bacillati</taxon>
        <taxon>Bacillota</taxon>
        <taxon>environmental samples</taxon>
    </lineage>
</organism>
<evidence type="ECO:0000259" key="2">
    <source>
        <dbReference type="Pfam" id="PF07833"/>
    </source>
</evidence>
<dbReference type="InterPro" id="IPR036582">
    <property type="entry name" value="Mao_N_sf"/>
</dbReference>
<proteinExistence type="predicted"/>
<dbReference type="AlphaFoldDB" id="A0A650F4P3"/>
<evidence type="ECO:0000256" key="1">
    <source>
        <dbReference type="SAM" id="SignalP"/>
    </source>
</evidence>
<dbReference type="SUPFAM" id="SSF55383">
    <property type="entry name" value="Copper amine oxidase, domain N"/>
    <property type="match status" value="1"/>
</dbReference>
<keyword evidence="1" id="KW-0732">Signal</keyword>
<dbReference type="EMBL" id="MN577573">
    <property type="protein sequence ID" value="QGT51085.1"/>
    <property type="molecule type" value="Genomic_DNA"/>
</dbReference>
<dbReference type="Gene3D" id="3.30.457.10">
    <property type="entry name" value="Copper amine oxidase-like, N-terminal domain"/>
    <property type="match status" value="2"/>
</dbReference>
<accession>A0A650F4P3</accession>
<feature type="chain" id="PRO_5039555431" description="Copper amine oxidase-like N-terminal domain-containing protein" evidence="1">
    <location>
        <begin position="23"/>
        <end position="350"/>
    </location>
</feature>
<name>A0A650F4P3_9FIRM</name>
<gene>
    <name evidence="3" type="ORF">Firmicute1046_1610</name>
</gene>
<dbReference type="PROSITE" id="PS51257">
    <property type="entry name" value="PROKAR_LIPOPROTEIN"/>
    <property type="match status" value="1"/>
</dbReference>
<feature type="signal peptide" evidence="1">
    <location>
        <begin position="1"/>
        <end position="22"/>
    </location>
</feature>